<feature type="signal peptide" evidence="1">
    <location>
        <begin position="1"/>
        <end position="20"/>
    </location>
</feature>
<dbReference type="EMBL" id="CP045351">
    <property type="protein sequence ID" value="QFT27714.1"/>
    <property type="molecule type" value="Genomic_DNA"/>
</dbReference>
<dbReference type="Proteomes" id="UP000326936">
    <property type="component" value="Plasmid pTHAF100_a"/>
</dbReference>
<name>A0A5P9CNA8_9VIBR</name>
<proteinExistence type="predicted"/>
<organism evidence="2 3">
    <name type="scientific">Vibrio aquimaris</name>
    <dbReference type="NCBI Taxonomy" id="2587862"/>
    <lineage>
        <taxon>Bacteria</taxon>
        <taxon>Pseudomonadati</taxon>
        <taxon>Pseudomonadota</taxon>
        <taxon>Gammaproteobacteria</taxon>
        <taxon>Vibrionales</taxon>
        <taxon>Vibrionaceae</taxon>
        <taxon>Vibrio</taxon>
    </lineage>
</organism>
<accession>A0A5P9CNA8</accession>
<geneLocation type="plasmid" evidence="3">
    <name>pthaf100_a</name>
</geneLocation>
<gene>
    <name evidence="2" type="ORF">FIV01_15105</name>
</gene>
<protein>
    <recommendedName>
        <fullName evidence="4">Lipoprotein</fullName>
    </recommendedName>
</protein>
<evidence type="ECO:0000256" key="1">
    <source>
        <dbReference type="SAM" id="SignalP"/>
    </source>
</evidence>
<dbReference type="AlphaFoldDB" id="A0A5P9CNA8"/>
<sequence length="143" mass="16127" precursor="true">MQLYKLVASIALLTGCAAQADTEQSITAWVEKTDKCVAMTEESTASFPDNSWFQSLDMEKKKGVTFYLYQEKLYDCSKRESDALMQSLTQSENKTLIKFFSGLGAFAKPDSKFIHGVDAEQLKKLSNNVDLFNLRKVGKELNF</sequence>
<dbReference type="KEGG" id="vaq:FIV01_15105"/>
<feature type="chain" id="PRO_5024951795" description="Lipoprotein" evidence="1">
    <location>
        <begin position="21"/>
        <end position="143"/>
    </location>
</feature>
<evidence type="ECO:0000313" key="2">
    <source>
        <dbReference type="EMBL" id="QFT27714.1"/>
    </source>
</evidence>
<dbReference type="PROSITE" id="PS51257">
    <property type="entry name" value="PROKAR_LIPOPROTEIN"/>
    <property type="match status" value="1"/>
</dbReference>
<evidence type="ECO:0000313" key="3">
    <source>
        <dbReference type="Proteomes" id="UP000326936"/>
    </source>
</evidence>
<dbReference type="RefSeq" id="WP_152431804.1">
    <property type="nucleotide sequence ID" value="NZ_CBCSDK010000012.1"/>
</dbReference>
<reference evidence="2 3" key="1">
    <citation type="submission" date="2019-10" db="EMBL/GenBank/DDBJ databases">
        <title>Complete genome sequence of Vibrio sp. strain THAF100, isolated from non-filtered water from the water column of tank 6 of a marine aquarium containing stony-coral fragments. Water maintained at 26 degree C.</title>
        <authorList>
            <person name="Ruckert C."/>
            <person name="Franco A."/>
            <person name="Kalinowski J."/>
            <person name="Glaeser S."/>
        </authorList>
    </citation>
    <scope>NUCLEOTIDE SEQUENCE [LARGE SCALE GENOMIC DNA]</scope>
    <source>
        <strain evidence="2 3">THAF100</strain>
        <plasmid evidence="3">pthaf100_a</plasmid>
    </source>
</reference>
<keyword evidence="2" id="KW-0614">Plasmid</keyword>
<keyword evidence="1" id="KW-0732">Signal</keyword>
<evidence type="ECO:0008006" key="4">
    <source>
        <dbReference type="Google" id="ProtNLM"/>
    </source>
</evidence>
<keyword evidence="3" id="KW-1185">Reference proteome</keyword>
<dbReference type="OrthoDB" id="5872820at2"/>